<reference evidence="14 15" key="1">
    <citation type="submission" date="2017-04" db="EMBL/GenBank/DDBJ databases">
        <title>Genome sequencing of [Candida] sorbophila.</title>
        <authorList>
            <person name="Ahn J.O."/>
        </authorList>
    </citation>
    <scope>NUCLEOTIDE SEQUENCE [LARGE SCALE GENOMIC DNA]</scope>
    <source>
        <strain evidence="14 15">DS02</strain>
    </source>
</reference>
<evidence type="ECO:0000256" key="10">
    <source>
        <dbReference type="PROSITE-ProRule" id="PRU00176"/>
    </source>
</evidence>
<dbReference type="PROSITE" id="PS50102">
    <property type="entry name" value="RRM"/>
    <property type="match status" value="1"/>
</dbReference>
<feature type="domain" description="RRM" evidence="13">
    <location>
        <begin position="45"/>
        <end position="123"/>
    </location>
</feature>
<dbReference type="InterPro" id="IPR035979">
    <property type="entry name" value="RBD_domain_sf"/>
</dbReference>
<dbReference type="GO" id="GO:0005634">
    <property type="term" value="C:nucleus"/>
    <property type="evidence" value="ECO:0007669"/>
    <property type="project" value="UniProtKB-SubCell"/>
</dbReference>
<dbReference type="InterPro" id="IPR034148">
    <property type="entry name" value="NCBP2_RRM"/>
</dbReference>
<keyword evidence="5 11" id="KW-0507">mRNA processing</keyword>
<dbReference type="CDD" id="cd12240">
    <property type="entry name" value="RRM_NCBP2"/>
    <property type="match status" value="1"/>
</dbReference>
<protein>
    <recommendedName>
        <fullName evidence="3 11">Nuclear cap-binding protein subunit 2</fullName>
    </recommendedName>
    <alternativeName>
        <fullName evidence="11">20 kDa nuclear cap-binding protein</fullName>
    </alternativeName>
</protein>
<dbReference type="Gene3D" id="3.30.70.330">
    <property type="match status" value="1"/>
</dbReference>
<sequence length="160" mass="18441">MNFEAVDRFGVHSTERTDQIGEYLLRQARRSKQGEVDLEKAKVSSTLYVGNLSFFTTEEQVYELFSKAGPVKKVIMGLDRFERTPCGFCFVEFESHLDSLYAVRYLDQTKLDDRIIKIDRDPGFVDGREFGRGVSGGQVRDEFREDYDPGRGGYGKNRQR</sequence>
<comment type="caution">
    <text evidence="14">The sequence shown here is derived from an EMBL/GenBank/DDBJ whole genome shotgun (WGS) entry which is preliminary data.</text>
</comment>
<evidence type="ECO:0000256" key="8">
    <source>
        <dbReference type="ARBA" id="ARBA00023187"/>
    </source>
</evidence>
<dbReference type="RefSeq" id="XP_024666781.1">
    <property type="nucleotide sequence ID" value="XM_024811013.1"/>
</dbReference>
<dbReference type="GO" id="GO:0045292">
    <property type="term" value="P:mRNA cis splicing, via spliceosome"/>
    <property type="evidence" value="ECO:0007669"/>
    <property type="project" value="InterPro"/>
</dbReference>
<evidence type="ECO:0000256" key="2">
    <source>
        <dbReference type="ARBA" id="ARBA00010725"/>
    </source>
</evidence>
<evidence type="ECO:0000259" key="13">
    <source>
        <dbReference type="PROSITE" id="PS50102"/>
    </source>
</evidence>
<name>A0A2T0FPC1_9ASCO</name>
<dbReference type="Proteomes" id="UP000238350">
    <property type="component" value="Unassembled WGS sequence"/>
</dbReference>
<evidence type="ECO:0000256" key="11">
    <source>
        <dbReference type="RuleBase" id="RU364036"/>
    </source>
</evidence>
<keyword evidence="8 11" id="KW-0508">mRNA splicing</keyword>
<dbReference type="AlphaFoldDB" id="A0A2T0FPC1"/>
<dbReference type="InterPro" id="IPR027157">
    <property type="entry name" value="NCBP2"/>
</dbReference>
<dbReference type="InterPro" id="IPR000504">
    <property type="entry name" value="RRM_dom"/>
</dbReference>
<organism evidence="14 15">
    <name type="scientific">Wickerhamiella sorbophila</name>
    <dbReference type="NCBI Taxonomy" id="45607"/>
    <lineage>
        <taxon>Eukaryota</taxon>
        <taxon>Fungi</taxon>
        <taxon>Dikarya</taxon>
        <taxon>Ascomycota</taxon>
        <taxon>Saccharomycotina</taxon>
        <taxon>Dipodascomycetes</taxon>
        <taxon>Dipodascales</taxon>
        <taxon>Trichomonascaceae</taxon>
        <taxon>Wickerhamiella</taxon>
    </lineage>
</organism>
<keyword evidence="6" id="KW-0509">mRNA transport</keyword>
<gene>
    <name evidence="14" type="ORF">B9G98_04456</name>
</gene>
<evidence type="ECO:0000256" key="9">
    <source>
        <dbReference type="ARBA" id="ARBA00023242"/>
    </source>
</evidence>
<feature type="compositionally biased region" description="Gly residues" evidence="12">
    <location>
        <begin position="150"/>
        <end position="160"/>
    </location>
</feature>
<evidence type="ECO:0000313" key="15">
    <source>
        <dbReference type="Proteomes" id="UP000238350"/>
    </source>
</evidence>
<dbReference type="GO" id="GO:0006401">
    <property type="term" value="P:RNA catabolic process"/>
    <property type="evidence" value="ECO:0007669"/>
    <property type="project" value="UniProtKB-ARBA"/>
</dbReference>
<evidence type="ECO:0000256" key="1">
    <source>
        <dbReference type="ARBA" id="ARBA00004123"/>
    </source>
</evidence>
<dbReference type="GO" id="GO:0000339">
    <property type="term" value="F:RNA cap binding"/>
    <property type="evidence" value="ECO:0007669"/>
    <property type="project" value="InterPro"/>
</dbReference>
<dbReference type="GeneID" id="36518204"/>
<proteinExistence type="inferred from homology"/>
<keyword evidence="9 11" id="KW-0539">Nucleus</keyword>
<dbReference type="PANTHER" id="PTHR18847">
    <property type="entry name" value="20 KD NUCLEAR CAP BINDING PROTEIN"/>
    <property type="match status" value="1"/>
</dbReference>
<evidence type="ECO:0000256" key="12">
    <source>
        <dbReference type="SAM" id="MobiDB-lite"/>
    </source>
</evidence>
<dbReference type="EMBL" id="NDIQ01000022">
    <property type="protein sequence ID" value="PRT56836.1"/>
    <property type="molecule type" value="Genomic_DNA"/>
</dbReference>
<dbReference type="GO" id="GO:0005846">
    <property type="term" value="C:nuclear cap binding complex"/>
    <property type="evidence" value="ECO:0007669"/>
    <property type="project" value="InterPro"/>
</dbReference>
<keyword evidence="4" id="KW-0813">Transport</keyword>
<dbReference type="OrthoDB" id="201398at2759"/>
<feature type="region of interest" description="Disordered" evidence="12">
    <location>
        <begin position="130"/>
        <end position="160"/>
    </location>
</feature>
<comment type="subcellular location">
    <subcellularLocation>
        <location evidence="1 11">Nucleus</location>
    </subcellularLocation>
</comment>
<evidence type="ECO:0000256" key="5">
    <source>
        <dbReference type="ARBA" id="ARBA00022664"/>
    </source>
</evidence>
<evidence type="ECO:0000313" key="14">
    <source>
        <dbReference type="EMBL" id="PRT56836.1"/>
    </source>
</evidence>
<dbReference type="STRING" id="45607.A0A2T0FPC1"/>
<evidence type="ECO:0000256" key="7">
    <source>
        <dbReference type="ARBA" id="ARBA00022884"/>
    </source>
</evidence>
<evidence type="ECO:0000256" key="4">
    <source>
        <dbReference type="ARBA" id="ARBA00022448"/>
    </source>
</evidence>
<dbReference type="FunFam" id="3.30.70.330:FF:000538">
    <property type="entry name" value="Nuclear cap-binding protein subunit 2"/>
    <property type="match status" value="1"/>
</dbReference>
<dbReference type="InterPro" id="IPR012677">
    <property type="entry name" value="Nucleotide-bd_a/b_plait_sf"/>
</dbReference>
<comment type="similarity">
    <text evidence="2 11">Belongs to the RRM NCBP2 family.</text>
</comment>
<dbReference type="SUPFAM" id="SSF54928">
    <property type="entry name" value="RNA-binding domain, RBD"/>
    <property type="match status" value="1"/>
</dbReference>
<dbReference type="GO" id="GO:0051028">
    <property type="term" value="P:mRNA transport"/>
    <property type="evidence" value="ECO:0007669"/>
    <property type="project" value="UniProtKB-KW"/>
</dbReference>
<evidence type="ECO:0000256" key="6">
    <source>
        <dbReference type="ARBA" id="ARBA00022816"/>
    </source>
</evidence>
<keyword evidence="7 10" id="KW-0694">RNA-binding</keyword>
<dbReference type="Pfam" id="PF00076">
    <property type="entry name" value="RRM_1"/>
    <property type="match status" value="1"/>
</dbReference>
<dbReference type="SMART" id="SM00360">
    <property type="entry name" value="RRM"/>
    <property type="match status" value="1"/>
</dbReference>
<evidence type="ECO:0000256" key="3">
    <source>
        <dbReference type="ARBA" id="ARBA00019878"/>
    </source>
</evidence>
<keyword evidence="15" id="KW-1185">Reference proteome</keyword>
<accession>A0A2T0FPC1</accession>
<dbReference type="PANTHER" id="PTHR18847:SF0">
    <property type="entry name" value="NUCLEAR CAP-BINDING PROTEIN SUBUNIT 2"/>
    <property type="match status" value="1"/>
</dbReference>
<feature type="compositionally biased region" description="Basic and acidic residues" evidence="12">
    <location>
        <begin position="139"/>
        <end position="149"/>
    </location>
</feature>